<accession>X0YCH5</accession>
<sequence length="189" mass="20493">PDFDNQEVVILSGNCKGQSRDIEGTTTGGEVNVATAFDHVIASGVSFLILTMKPVIAEVADIRINTDAIRAITDAEPILEETGGTLTTDGTEQNVYVNEAPSGVYRPVCVKIDFTNQTVTETVVLRTYYRITPGGGYVQQDPVTYLGVVDPALINVDLEPNRYGIKVTIAKTAGTNRAYDWETFYKVAP</sequence>
<dbReference type="AlphaFoldDB" id="X0YCH5"/>
<evidence type="ECO:0000313" key="1">
    <source>
        <dbReference type="EMBL" id="GAG53559.1"/>
    </source>
</evidence>
<name>X0YCH5_9ZZZZ</name>
<proteinExistence type="predicted"/>
<gene>
    <name evidence="1" type="ORF">S01H4_18658</name>
</gene>
<organism evidence="1">
    <name type="scientific">marine sediment metagenome</name>
    <dbReference type="NCBI Taxonomy" id="412755"/>
    <lineage>
        <taxon>unclassified sequences</taxon>
        <taxon>metagenomes</taxon>
        <taxon>ecological metagenomes</taxon>
    </lineage>
</organism>
<feature type="non-terminal residue" evidence="1">
    <location>
        <position position="1"/>
    </location>
</feature>
<dbReference type="EMBL" id="BART01008274">
    <property type="protein sequence ID" value="GAG53559.1"/>
    <property type="molecule type" value="Genomic_DNA"/>
</dbReference>
<comment type="caution">
    <text evidence="1">The sequence shown here is derived from an EMBL/GenBank/DDBJ whole genome shotgun (WGS) entry which is preliminary data.</text>
</comment>
<protein>
    <submittedName>
        <fullName evidence="1">Uncharacterized protein</fullName>
    </submittedName>
</protein>
<reference evidence="1" key="1">
    <citation type="journal article" date="2014" name="Front. Microbiol.">
        <title>High frequency of phylogenetically diverse reductive dehalogenase-homologous genes in deep subseafloor sedimentary metagenomes.</title>
        <authorList>
            <person name="Kawai M."/>
            <person name="Futagami T."/>
            <person name="Toyoda A."/>
            <person name="Takaki Y."/>
            <person name="Nishi S."/>
            <person name="Hori S."/>
            <person name="Arai W."/>
            <person name="Tsubouchi T."/>
            <person name="Morono Y."/>
            <person name="Uchiyama I."/>
            <person name="Ito T."/>
            <person name="Fujiyama A."/>
            <person name="Inagaki F."/>
            <person name="Takami H."/>
        </authorList>
    </citation>
    <scope>NUCLEOTIDE SEQUENCE</scope>
    <source>
        <strain evidence="1">Expedition CK06-06</strain>
    </source>
</reference>